<protein>
    <submittedName>
        <fullName evidence="1">Uncharacterized protein</fullName>
    </submittedName>
</protein>
<dbReference type="EMBL" id="BK032706">
    <property type="protein sequence ID" value="DAF56072.1"/>
    <property type="molecule type" value="Genomic_DNA"/>
</dbReference>
<sequence length="79" mass="8737">MKNPLHIPLQSAVAIASERRAVGGILTARHALFCSNFSKIHDFQQVGKNDRGKFVQNAQILQSIAIDCPLENGYLCQFP</sequence>
<proteinExistence type="predicted"/>
<organism evidence="1">
    <name type="scientific">Siphoviridae sp. ctOXk3</name>
    <dbReference type="NCBI Taxonomy" id="2827861"/>
    <lineage>
        <taxon>Viruses</taxon>
        <taxon>Duplodnaviria</taxon>
        <taxon>Heunggongvirae</taxon>
        <taxon>Uroviricota</taxon>
        <taxon>Caudoviricetes</taxon>
    </lineage>
</organism>
<evidence type="ECO:0000313" key="1">
    <source>
        <dbReference type="EMBL" id="DAF56072.1"/>
    </source>
</evidence>
<accession>A0A8S5SYV8</accession>
<reference evidence="1" key="1">
    <citation type="journal article" date="2021" name="Proc. Natl. Acad. Sci. U.S.A.">
        <title>A Catalog of Tens of Thousands of Viruses from Human Metagenomes Reveals Hidden Associations with Chronic Diseases.</title>
        <authorList>
            <person name="Tisza M.J."/>
            <person name="Buck C.B."/>
        </authorList>
    </citation>
    <scope>NUCLEOTIDE SEQUENCE</scope>
    <source>
        <strain evidence="1">CtOXk3</strain>
    </source>
</reference>
<name>A0A8S5SYV8_9CAUD</name>